<dbReference type="InterPro" id="IPR041912">
    <property type="entry name" value="Euk_PheOH_cat"/>
</dbReference>
<dbReference type="InterPro" id="IPR045865">
    <property type="entry name" value="ACT-like_dom_sf"/>
</dbReference>
<dbReference type="AlphaFoldDB" id="A0A9P0NFJ6"/>
<evidence type="ECO:0000256" key="9">
    <source>
        <dbReference type="ARBA" id="ARBA00023232"/>
    </source>
</evidence>
<dbReference type="SUPFAM" id="SSF56534">
    <property type="entry name" value="Aromatic aminoacid monoxygenases, catalytic and oligomerization domains"/>
    <property type="match status" value="1"/>
</dbReference>
<feature type="binding site" evidence="11">
    <location>
        <position position="325"/>
    </location>
    <ligand>
        <name>Fe cation</name>
        <dbReference type="ChEBI" id="CHEBI:24875"/>
    </ligand>
</feature>
<dbReference type="FunFam" id="1.10.800.10:FF:000004">
    <property type="entry name" value="Tyrosine 3-monooxygenase"/>
    <property type="match status" value="1"/>
</dbReference>
<evidence type="ECO:0000259" key="13">
    <source>
        <dbReference type="PROSITE" id="PS51410"/>
    </source>
</evidence>
<proteinExistence type="inferred from homology"/>
<dbReference type="GO" id="GO:0004505">
    <property type="term" value="F:phenylalanine 4-monooxygenase activity"/>
    <property type="evidence" value="ECO:0007669"/>
    <property type="project" value="UniProtKB-EC"/>
</dbReference>
<dbReference type="InterPro" id="IPR001273">
    <property type="entry name" value="ArAA_hydroxylase"/>
</dbReference>
<dbReference type="EMBL" id="OU899034">
    <property type="protein sequence ID" value="CAH1715555.1"/>
    <property type="molecule type" value="Genomic_DNA"/>
</dbReference>
<dbReference type="InterPro" id="IPR036329">
    <property type="entry name" value="Aro-AA_hydroxylase_C_sf"/>
</dbReference>
<dbReference type="CDD" id="cd03347">
    <property type="entry name" value="eu_PheOH"/>
    <property type="match status" value="1"/>
</dbReference>
<dbReference type="Proteomes" id="UP001154329">
    <property type="component" value="Chromosome 1"/>
</dbReference>
<feature type="domain" description="ACT" evidence="14">
    <location>
        <begin position="73"/>
        <end position="151"/>
    </location>
</feature>
<dbReference type="PIRSF" id="PIRSF000336">
    <property type="entry name" value="TH"/>
    <property type="match status" value="1"/>
</dbReference>
<evidence type="ECO:0000256" key="1">
    <source>
        <dbReference type="ARBA" id="ARBA00001954"/>
    </source>
</evidence>
<dbReference type="PROSITE" id="PS51671">
    <property type="entry name" value="ACT"/>
    <property type="match status" value="1"/>
</dbReference>
<evidence type="ECO:0000256" key="3">
    <source>
        <dbReference type="ARBA" id="ARBA00009712"/>
    </source>
</evidence>
<evidence type="ECO:0000256" key="11">
    <source>
        <dbReference type="PIRSR" id="PIRSR000336-1"/>
    </source>
</evidence>
<evidence type="ECO:0000256" key="6">
    <source>
        <dbReference type="ARBA" id="ARBA00023002"/>
    </source>
</evidence>
<comment type="cofactor">
    <cofactor evidence="1 12">
        <name>Fe(2+)</name>
        <dbReference type="ChEBI" id="CHEBI:29033"/>
    </cofactor>
</comment>
<reference evidence="15" key="2">
    <citation type="submission" date="2022-10" db="EMBL/GenBank/DDBJ databases">
        <authorList>
            <consortium name="ENA_rothamsted_submissions"/>
            <consortium name="culmorum"/>
            <person name="King R."/>
        </authorList>
    </citation>
    <scope>NUCLEOTIDE SEQUENCE</scope>
</reference>
<dbReference type="InterPro" id="IPR018301">
    <property type="entry name" value="ArAA_hydroxylase_Fe/CU_BS"/>
</dbReference>
<evidence type="ECO:0000313" key="16">
    <source>
        <dbReference type="Proteomes" id="UP001154329"/>
    </source>
</evidence>
<dbReference type="PANTHER" id="PTHR11473:SF24">
    <property type="entry name" value="PHENYLALANINE-4-HYDROXYLASE"/>
    <property type="match status" value="1"/>
</dbReference>
<evidence type="ECO:0000256" key="12">
    <source>
        <dbReference type="PIRSR" id="PIRSR601273-2"/>
    </source>
</evidence>
<protein>
    <recommendedName>
        <fullName evidence="4">phenylalanine 4-monooxygenase</fullName>
        <ecNumber evidence="4">1.14.16.1</ecNumber>
    </recommendedName>
    <alternativeName>
        <fullName evidence="10">Phe-4-monooxygenase</fullName>
    </alternativeName>
</protein>
<keyword evidence="9" id="KW-0585">Phenylalanine catabolism</keyword>
<dbReference type="PROSITE" id="PS51410">
    <property type="entry name" value="BH4_AAA_HYDROXYL_2"/>
    <property type="match status" value="1"/>
</dbReference>
<dbReference type="CDD" id="cd04904">
    <property type="entry name" value="ACT_AAAH"/>
    <property type="match status" value="1"/>
</dbReference>
<dbReference type="InterPro" id="IPR002912">
    <property type="entry name" value="ACT_dom"/>
</dbReference>
<evidence type="ECO:0000256" key="5">
    <source>
        <dbReference type="ARBA" id="ARBA00022723"/>
    </source>
</evidence>
<name>A0A9P0NFJ6_APHGO</name>
<comment type="pathway">
    <text evidence="2">Amino-acid degradation; L-phenylalanine degradation; acetoacetate and fumarate from L-phenylalanine: step 1/6.</text>
</comment>
<feature type="domain" description="Biopterin-dependent aromatic amino acid hydroxylase family profile" evidence="13">
    <location>
        <begin position="145"/>
        <end position="492"/>
    </location>
</feature>
<accession>A0A9P0NFJ6</accession>
<keyword evidence="5 11" id="KW-0479">Metal-binding</keyword>
<keyword evidence="16" id="KW-1185">Reference proteome</keyword>
<keyword evidence="6" id="KW-0560">Oxidoreductase</keyword>
<evidence type="ECO:0000259" key="14">
    <source>
        <dbReference type="PROSITE" id="PS51671"/>
    </source>
</evidence>
<feature type="binding site" evidence="11">
    <location>
        <position position="370"/>
    </location>
    <ligand>
        <name>Fe cation</name>
        <dbReference type="ChEBI" id="CHEBI:24875"/>
    </ligand>
</feature>
<dbReference type="SUPFAM" id="SSF55021">
    <property type="entry name" value="ACT-like"/>
    <property type="match status" value="1"/>
</dbReference>
<keyword evidence="7 11" id="KW-0408">Iron</keyword>
<evidence type="ECO:0000256" key="4">
    <source>
        <dbReference type="ARBA" id="ARBA00011995"/>
    </source>
</evidence>
<evidence type="ECO:0000256" key="2">
    <source>
        <dbReference type="ARBA" id="ARBA00005088"/>
    </source>
</evidence>
<dbReference type="Pfam" id="PF00351">
    <property type="entry name" value="Biopterin_H"/>
    <property type="match status" value="1"/>
</dbReference>
<evidence type="ECO:0000256" key="10">
    <source>
        <dbReference type="ARBA" id="ARBA00029922"/>
    </source>
</evidence>
<evidence type="ECO:0000313" key="15">
    <source>
        <dbReference type="EMBL" id="CAH1715555.1"/>
    </source>
</evidence>
<dbReference type="GO" id="GO:0042416">
    <property type="term" value="P:dopamine biosynthetic process"/>
    <property type="evidence" value="ECO:0007669"/>
    <property type="project" value="UniProtKB-ARBA"/>
</dbReference>
<feature type="binding site" evidence="11">
    <location>
        <position position="330"/>
    </location>
    <ligand>
        <name>Fe cation</name>
        <dbReference type="ChEBI" id="CHEBI:24875"/>
    </ligand>
</feature>
<comment type="similarity">
    <text evidence="3">Belongs to the biopterin-dependent aromatic amino acid hydroxylase family.</text>
</comment>
<organism evidence="15 16">
    <name type="scientific">Aphis gossypii</name>
    <name type="common">Cotton aphid</name>
    <dbReference type="NCBI Taxonomy" id="80765"/>
    <lineage>
        <taxon>Eukaryota</taxon>
        <taxon>Metazoa</taxon>
        <taxon>Ecdysozoa</taxon>
        <taxon>Arthropoda</taxon>
        <taxon>Hexapoda</taxon>
        <taxon>Insecta</taxon>
        <taxon>Pterygota</taxon>
        <taxon>Neoptera</taxon>
        <taxon>Paraneoptera</taxon>
        <taxon>Hemiptera</taxon>
        <taxon>Sternorrhyncha</taxon>
        <taxon>Aphidomorpha</taxon>
        <taxon>Aphidoidea</taxon>
        <taxon>Aphididae</taxon>
        <taxon>Aphidini</taxon>
        <taxon>Aphis</taxon>
        <taxon>Aphis</taxon>
    </lineage>
</organism>
<dbReference type="InterPro" id="IPR019773">
    <property type="entry name" value="Tyrosine_3-monooxygenase-like"/>
</dbReference>
<dbReference type="InterPro" id="IPR036951">
    <property type="entry name" value="ArAA_hydroxylase_sf"/>
</dbReference>
<reference evidence="15" key="1">
    <citation type="submission" date="2022-02" db="EMBL/GenBank/DDBJ databases">
        <authorList>
            <person name="King R."/>
        </authorList>
    </citation>
    <scope>NUCLEOTIDE SEQUENCE</scope>
</reference>
<dbReference type="Pfam" id="PF01842">
    <property type="entry name" value="ACT"/>
    <property type="match status" value="1"/>
</dbReference>
<dbReference type="Gene3D" id="1.10.800.10">
    <property type="entry name" value="Aromatic amino acid hydroxylase"/>
    <property type="match status" value="1"/>
</dbReference>
<sequence>MFKCLYISFNIFQSIICSSFEWIGLRRLCLKIYNSTFLSYTMNGNAVIENNIRASTLRKGSYIAPLDEESITLIFSPGNDSVGTLAKALKLFKEYNVNLLHIESRSSDRIPDQYEFFVECAPGGNVPKVVEILKDTMTYCSVVSRNNLNDSKVKDKYVPWFPLRIRDLDKYANQILSHGAELNADHPGFTDPVYRMRRKYLADTALNYRHGDPLPHIEYTQQEVETWGTVFRELTKLYPTHACSEYNHLFPLFVENCGYREDCIPQFEDISNFLKDSTGFTLRPVGGLLSSRDFLAGLAFRVFHSTQYIRHHSRPLYTPEPDICHELLGHVPLFANPAFAQFSQEIGLASLGAPDDYVKKLATCYWFTVEFGLCRQNGELKAYGAGLLSSIGELRYSLSGKPELKPFDPEVTGEQDYPITEYQPTYFVAESFDDVKDKLIKFAKTIPKQFGIRYNPYTQSVQVLDSKLQLQELANNISNELQILRYTLNKMD</sequence>
<dbReference type="PROSITE" id="PS00367">
    <property type="entry name" value="BH4_AAA_HYDROXYL_1"/>
    <property type="match status" value="1"/>
</dbReference>
<dbReference type="PANTHER" id="PTHR11473">
    <property type="entry name" value="AROMATIC AMINO ACID HYDROXYLASE"/>
    <property type="match status" value="1"/>
</dbReference>
<dbReference type="GO" id="GO:0048066">
    <property type="term" value="P:developmental pigmentation"/>
    <property type="evidence" value="ECO:0007669"/>
    <property type="project" value="UniProtKB-ARBA"/>
</dbReference>
<evidence type="ECO:0000256" key="8">
    <source>
        <dbReference type="ARBA" id="ARBA00023033"/>
    </source>
</evidence>
<dbReference type="EC" id="1.14.16.1" evidence="4"/>
<gene>
    <name evidence="15" type="ORF">APHIGO_LOCUS3225</name>
</gene>
<dbReference type="GO" id="GO:0006559">
    <property type="term" value="P:L-phenylalanine catabolic process"/>
    <property type="evidence" value="ECO:0007669"/>
    <property type="project" value="UniProtKB-KW"/>
</dbReference>
<evidence type="ECO:0000256" key="7">
    <source>
        <dbReference type="ARBA" id="ARBA00023004"/>
    </source>
</evidence>
<dbReference type="InterPro" id="IPR019774">
    <property type="entry name" value="Aromatic-AA_hydroxylase_C"/>
</dbReference>
<dbReference type="PRINTS" id="PR00372">
    <property type="entry name" value="FYWHYDRXLASE"/>
</dbReference>
<keyword evidence="8" id="KW-0503">Monooxygenase</keyword>
<dbReference type="GO" id="GO:0005506">
    <property type="term" value="F:iron ion binding"/>
    <property type="evidence" value="ECO:0007669"/>
    <property type="project" value="InterPro"/>
</dbReference>